<feature type="non-terminal residue" evidence="1">
    <location>
        <position position="1"/>
    </location>
</feature>
<keyword evidence="2" id="KW-1185">Reference proteome</keyword>
<evidence type="ECO:0000313" key="1">
    <source>
        <dbReference type="EMBL" id="CAK0824254.1"/>
    </source>
</evidence>
<evidence type="ECO:0000313" key="2">
    <source>
        <dbReference type="Proteomes" id="UP001189429"/>
    </source>
</evidence>
<reference evidence="1" key="1">
    <citation type="submission" date="2023-10" db="EMBL/GenBank/DDBJ databases">
        <authorList>
            <person name="Chen Y."/>
            <person name="Shah S."/>
            <person name="Dougan E. K."/>
            <person name="Thang M."/>
            <person name="Chan C."/>
        </authorList>
    </citation>
    <scope>NUCLEOTIDE SEQUENCE [LARGE SCALE GENOMIC DNA]</scope>
</reference>
<comment type="caution">
    <text evidence="1">The sequence shown here is derived from an EMBL/GenBank/DDBJ whole genome shotgun (WGS) entry which is preliminary data.</text>
</comment>
<feature type="non-terminal residue" evidence="1">
    <location>
        <position position="103"/>
    </location>
</feature>
<gene>
    <name evidence="1" type="ORF">PCOR1329_LOCUS24713</name>
</gene>
<name>A0ABN9S1W0_9DINO</name>
<dbReference type="EMBL" id="CAUYUJ010008548">
    <property type="protein sequence ID" value="CAK0824254.1"/>
    <property type="molecule type" value="Genomic_DNA"/>
</dbReference>
<organism evidence="1 2">
    <name type="scientific">Prorocentrum cordatum</name>
    <dbReference type="NCBI Taxonomy" id="2364126"/>
    <lineage>
        <taxon>Eukaryota</taxon>
        <taxon>Sar</taxon>
        <taxon>Alveolata</taxon>
        <taxon>Dinophyceae</taxon>
        <taxon>Prorocentrales</taxon>
        <taxon>Prorocentraceae</taxon>
        <taxon>Prorocentrum</taxon>
    </lineage>
</organism>
<dbReference type="Proteomes" id="UP001189429">
    <property type="component" value="Unassembled WGS sequence"/>
</dbReference>
<proteinExistence type="predicted"/>
<protein>
    <submittedName>
        <fullName evidence="1">Uncharacterized protein</fullName>
    </submittedName>
</protein>
<accession>A0ABN9S1W0</accession>
<sequence length="103" mass="10812">YVYARLVQRDDEAKPPTLEVSLVRLGAGVVPATLASAAFPLAEGSRWVRLNFTLRPAGGAECRVERRRAGCFAAGPRSSASTPEGECVVCDGGLVRRSLAAGP</sequence>